<keyword evidence="5" id="KW-0964">Secreted</keyword>
<dbReference type="InterPro" id="IPR040026">
    <property type="entry name" value="FliD"/>
</dbReference>
<dbReference type="InterPro" id="IPR003481">
    <property type="entry name" value="FliD_N"/>
</dbReference>
<dbReference type="EMBL" id="JABMOJ010000387">
    <property type="protein sequence ID" value="NQV65750.1"/>
    <property type="molecule type" value="Genomic_DNA"/>
</dbReference>
<evidence type="ECO:0000313" key="9">
    <source>
        <dbReference type="Proteomes" id="UP000754644"/>
    </source>
</evidence>
<evidence type="ECO:0000256" key="3">
    <source>
        <dbReference type="ARBA" id="ARBA00023054"/>
    </source>
</evidence>
<feature type="domain" description="Flagellar hook-associated protein 2 N-terminal" evidence="6">
    <location>
        <begin position="18"/>
        <end position="116"/>
    </location>
</feature>
<comment type="subcellular location">
    <subcellularLocation>
        <location evidence="5">Secreted</location>
    </subcellularLocation>
    <subcellularLocation>
        <location evidence="5">Bacterial flagellum</location>
    </subcellularLocation>
</comment>
<dbReference type="InterPro" id="IPR010809">
    <property type="entry name" value="FliD_C"/>
</dbReference>
<dbReference type="Pfam" id="PF07195">
    <property type="entry name" value="FliD_C"/>
    <property type="match status" value="1"/>
</dbReference>
<gene>
    <name evidence="8" type="primary">fliD</name>
    <name evidence="8" type="ORF">HQ497_10335</name>
</gene>
<organism evidence="8 9">
    <name type="scientific">SAR86 cluster bacterium</name>
    <dbReference type="NCBI Taxonomy" id="2030880"/>
    <lineage>
        <taxon>Bacteria</taxon>
        <taxon>Pseudomonadati</taxon>
        <taxon>Pseudomonadota</taxon>
        <taxon>Gammaproteobacteria</taxon>
        <taxon>SAR86 cluster</taxon>
    </lineage>
</organism>
<feature type="domain" description="Flagellar hook-associated protein 2 C-terminal" evidence="7">
    <location>
        <begin position="219"/>
        <end position="454"/>
    </location>
</feature>
<proteinExistence type="inferred from homology"/>
<comment type="function">
    <text evidence="5">Required for morphogenesis and for the elongation of the flagellar filament by facilitating polymerization of the flagellin monomers at the tip of growing filament. Forms a capping structure, which prevents flagellin subunits (transported through the central channel of the flagellum) from leaking out without polymerization at the distal end.</text>
</comment>
<keyword evidence="8" id="KW-0966">Cell projection</keyword>
<keyword evidence="3" id="KW-0175">Coiled coil</keyword>
<dbReference type="GO" id="GO:0007155">
    <property type="term" value="P:cell adhesion"/>
    <property type="evidence" value="ECO:0007669"/>
    <property type="project" value="InterPro"/>
</dbReference>
<evidence type="ECO:0000259" key="7">
    <source>
        <dbReference type="Pfam" id="PF07195"/>
    </source>
</evidence>
<keyword evidence="8" id="KW-0969">Cilium</keyword>
<comment type="similarity">
    <text evidence="1 5">Belongs to the FliD family.</text>
</comment>
<dbReference type="GO" id="GO:0009424">
    <property type="term" value="C:bacterial-type flagellum hook"/>
    <property type="evidence" value="ECO:0007669"/>
    <property type="project" value="UniProtKB-UniRule"/>
</dbReference>
<evidence type="ECO:0000313" key="8">
    <source>
        <dbReference type="EMBL" id="NQV65750.1"/>
    </source>
</evidence>
<dbReference type="PANTHER" id="PTHR30288">
    <property type="entry name" value="FLAGELLAR CAP/ASSEMBLY PROTEIN FLID"/>
    <property type="match status" value="1"/>
</dbReference>
<evidence type="ECO:0000256" key="1">
    <source>
        <dbReference type="ARBA" id="ARBA00009764"/>
    </source>
</evidence>
<evidence type="ECO:0000256" key="5">
    <source>
        <dbReference type="RuleBase" id="RU362066"/>
    </source>
</evidence>
<comment type="caution">
    <text evidence="8">The sequence shown here is derived from an EMBL/GenBank/DDBJ whole genome shotgun (WGS) entry which is preliminary data.</text>
</comment>
<reference evidence="8" key="1">
    <citation type="submission" date="2020-05" db="EMBL/GenBank/DDBJ databases">
        <title>Sulfur intermediates as new biogeochemical hubs in an aquatic model microbial ecosystem.</title>
        <authorList>
            <person name="Vigneron A."/>
        </authorList>
    </citation>
    <scope>NUCLEOTIDE SEQUENCE</scope>
    <source>
        <strain evidence="8">Bin.250</strain>
    </source>
</reference>
<protein>
    <recommendedName>
        <fullName evidence="5">Flagellar hook-associated protein 2</fullName>
        <shortName evidence="5">HAP2</shortName>
    </recommendedName>
    <alternativeName>
        <fullName evidence="5">Flagellar cap protein</fullName>
    </alternativeName>
</protein>
<accession>A0A972VWU8</accession>
<dbReference type="GO" id="GO:0005576">
    <property type="term" value="C:extracellular region"/>
    <property type="evidence" value="ECO:0007669"/>
    <property type="project" value="UniProtKB-SubCell"/>
</dbReference>
<dbReference type="PANTHER" id="PTHR30288:SF0">
    <property type="entry name" value="FLAGELLAR HOOK-ASSOCIATED PROTEIN 2"/>
    <property type="match status" value="1"/>
</dbReference>
<dbReference type="GO" id="GO:0009421">
    <property type="term" value="C:bacterial-type flagellum filament cap"/>
    <property type="evidence" value="ECO:0007669"/>
    <property type="project" value="InterPro"/>
</dbReference>
<evidence type="ECO:0000259" key="6">
    <source>
        <dbReference type="Pfam" id="PF02465"/>
    </source>
</evidence>
<sequence>MSEISSASTIVQTLNAGSGIDIKNLAQSLADAENAPLKARISSKIEEKTLSISGYSIAYNSISGLRDVMALMDDVRELKATSAVSSAPSSIGVETTGDDVVIGVYDITVQQLAQSQSNMSSSQASAAAVLNSGAGFSITVSLGAASPVAHQISVVTDTPQGVVDAINAADIGVSALLINTSSTGDDWRIVLDGPTGADNSYSVSSAVDLGFSSNVLRSAADAIVTMNGITNITRETNTFTDLVPGVTLSLLQVDSSQAISVRVEEDQAPLRAAVDGLIVAYNDFNLLLSELASSDSTVTEFSGSLSSDYSTVRMLRDRVRDAVLADSSTPGASVSALRDIGVQLGVDGNLSLDEAKYNSVVAASFDDVVTMFSADTNDQNAFSVASKGFAADTVIALDELISDTGALKTRQSNAELSIVDYEERLANIELRLTAAYEGYLKQFAAMDTLVDQMQGIGTYLDSQFEMMRNNTRN</sequence>
<dbReference type="GO" id="GO:0071973">
    <property type="term" value="P:bacterial-type flagellum-dependent cell motility"/>
    <property type="evidence" value="ECO:0007669"/>
    <property type="project" value="TreeGrafter"/>
</dbReference>
<keyword evidence="4 5" id="KW-0975">Bacterial flagellum</keyword>
<evidence type="ECO:0000256" key="4">
    <source>
        <dbReference type="ARBA" id="ARBA00023143"/>
    </source>
</evidence>
<keyword evidence="8" id="KW-0282">Flagellum</keyword>
<name>A0A972VWU8_9GAMM</name>
<dbReference type="Proteomes" id="UP000754644">
    <property type="component" value="Unassembled WGS sequence"/>
</dbReference>
<comment type="subunit">
    <text evidence="2 5">Homopentamer.</text>
</comment>
<dbReference type="Pfam" id="PF02465">
    <property type="entry name" value="FliD_N"/>
    <property type="match status" value="1"/>
</dbReference>
<dbReference type="AlphaFoldDB" id="A0A972VWU8"/>
<evidence type="ECO:0000256" key="2">
    <source>
        <dbReference type="ARBA" id="ARBA00011255"/>
    </source>
</evidence>